<accession>A0A1W1Z561</accession>
<dbReference type="InterPro" id="IPR029756">
    <property type="entry name" value="MTH1187/YkoF-like"/>
</dbReference>
<dbReference type="AlphaFoldDB" id="A0A1W1Z561"/>
<dbReference type="Gene3D" id="3.30.70.930">
    <property type="match status" value="1"/>
</dbReference>
<dbReference type="OrthoDB" id="164222at2"/>
<keyword evidence="3" id="KW-1185">Reference proteome</keyword>
<evidence type="ECO:0000313" key="3">
    <source>
        <dbReference type="Proteomes" id="UP000192360"/>
    </source>
</evidence>
<dbReference type="STRING" id="504486.SAMN05660703_1175"/>
<organism evidence="2 3">
    <name type="scientific">Cellulophaga tyrosinoxydans</name>
    <dbReference type="NCBI Taxonomy" id="504486"/>
    <lineage>
        <taxon>Bacteria</taxon>
        <taxon>Pseudomonadati</taxon>
        <taxon>Bacteroidota</taxon>
        <taxon>Flavobacteriia</taxon>
        <taxon>Flavobacteriales</taxon>
        <taxon>Flavobacteriaceae</taxon>
        <taxon>Cellulophaga</taxon>
    </lineage>
</organism>
<dbReference type="Proteomes" id="UP000192360">
    <property type="component" value="Unassembled WGS sequence"/>
</dbReference>
<dbReference type="SUPFAM" id="SSF89957">
    <property type="entry name" value="MTH1187/YkoF-like"/>
    <property type="match status" value="1"/>
</dbReference>
<sequence>MNISVELTLSPLQDSFEPIIISFIKKLRASGLTVLENPLSTQVYGEYDSVMKVLNTEIKEAFELMDKGLLYMKIVKSDRSMYEPHF</sequence>
<gene>
    <name evidence="2" type="ORF">SAMN05660703_1175</name>
</gene>
<dbReference type="RefSeq" id="WP_084060441.1">
    <property type="nucleotide sequence ID" value="NZ_FWXO01000001.1"/>
</dbReference>
<dbReference type="EMBL" id="FWXO01000001">
    <property type="protein sequence ID" value="SMC43559.1"/>
    <property type="molecule type" value="Genomic_DNA"/>
</dbReference>
<reference evidence="3" key="1">
    <citation type="submission" date="2017-04" db="EMBL/GenBank/DDBJ databases">
        <authorList>
            <person name="Varghese N."/>
            <person name="Submissions S."/>
        </authorList>
    </citation>
    <scope>NUCLEOTIDE SEQUENCE [LARGE SCALE GENOMIC DNA]</scope>
    <source>
        <strain evidence="3">DSM 21164</strain>
    </source>
</reference>
<proteinExistence type="predicted"/>
<feature type="domain" description="Thiamine-binding protein" evidence="1">
    <location>
        <begin position="5"/>
        <end position="74"/>
    </location>
</feature>
<evidence type="ECO:0000313" key="2">
    <source>
        <dbReference type="EMBL" id="SMC43559.1"/>
    </source>
</evidence>
<protein>
    <submittedName>
        <fullName evidence="2">Thiamine-binding protein</fullName>
    </submittedName>
</protein>
<name>A0A1W1Z561_9FLAO</name>
<evidence type="ECO:0000259" key="1">
    <source>
        <dbReference type="Pfam" id="PF01910"/>
    </source>
</evidence>
<dbReference type="InterPro" id="IPR002767">
    <property type="entry name" value="Thiamine_BP"/>
</dbReference>
<dbReference type="Pfam" id="PF01910">
    <property type="entry name" value="Thiamine_BP"/>
    <property type="match status" value="1"/>
</dbReference>